<dbReference type="GO" id="GO:0006508">
    <property type="term" value="P:proteolysis"/>
    <property type="evidence" value="ECO:0007669"/>
    <property type="project" value="UniProtKB-KW"/>
</dbReference>
<feature type="binding site" evidence="8">
    <location>
        <position position="452"/>
    </location>
    <ligand>
        <name>a divalent metal cation</name>
        <dbReference type="ChEBI" id="CHEBI:60240"/>
        <label>2</label>
        <note>catalytic</note>
    </ligand>
</feature>
<evidence type="ECO:0000256" key="6">
    <source>
        <dbReference type="ARBA" id="ARBA00022723"/>
    </source>
</evidence>
<evidence type="ECO:0000256" key="10">
    <source>
        <dbReference type="SAM" id="MobiDB-lite"/>
    </source>
</evidence>
<dbReference type="PRINTS" id="PR00599">
    <property type="entry name" value="MAPEPTIDASE"/>
</dbReference>
<dbReference type="GO" id="GO:0046872">
    <property type="term" value="F:metal ion binding"/>
    <property type="evidence" value="ECO:0007669"/>
    <property type="project" value="UniProtKB-UniRule"/>
</dbReference>
<dbReference type="InterPro" id="IPR002468">
    <property type="entry name" value="Pept_M24A_MAP2"/>
</dbReference>
<keyword evidence="4 8" id="KW-0031">Aminopeptidase</keyword>
<keyword evidence="6 8" id="KW-0479">Metal-binding</keyword>
<evidence type="ECO:0000256" key="3">
    <source>
        <dbReference type="ARBA" id="ARBA00001954"/>
    </source>
</evidence>
<evidence type="ECO:0000256" key="5">
    <source>
        <dbReference type="ARBA" id="ARBA00022670"/>
    </source>
</evidence>
<evidence type="ECO:0000313" key="13">
    <source>
        <dbReference type="Proteomes" id="UP001549921"/>
    </source>
</evidence>
<dbReference type="Pfam" id="PF00557">
    <property type="entry name" value="Peptidase_M24"/>
    <property type="match status" value="1"/>
</dbReference>
<dbReference type="GO" id="GO:0070006">
    <property type="term" value="F:metalloaminopeptidase activity"/>
    <property type="evidence" value="ECO:0007669"/>
    <property type="project" value="UniProtKB-UniRule"/>
</dbReference>
<dbReference type="NCBIfam" id="TIGR00501">
    <property type="entry name" value="met_pdase_II"/>
    <property type="match status" value="1"/>
</dbReference>
<feature type="compositionally biased region" description="Basic and acidic residues" evidence="10">
    <location>
        <begin position="1"/>
        <end position="15"/>
    </location>
</feature>
<dbReference type="SUPFAM" id="SSF46785">
    <property type="entry name" value="Winged helix' DNA-binding domain"/>
    <property type="match status" value="1"/>
</dbReference>
<proteinExistence type="inferred from homology"/>
<evidence type="ECO:0000256" key="9">
    <source>
        <dbReference type="RuleBase" id="RU003653"/>
    </source>
</evidence>
<dbReference type="PANTHER" id="PTHR45777">
    <property type="entry name" value="METHIONINE AMINOPEPTIDASE 2"/>
    <property type="match status" value="1"/>
</dbReference>
<dbReference type="InterPro" id="IPR036005">
    <property type="entry name" value="Creatinase/aminopeptidase-like"/>
</dbReference>
<dbReference type="Proteomes" id="UP001549921">
    <property type="component" value="Unassembled WGS sequence"/>
</dbReference>
<sequence>MAAVKSSEEINKEELVENGEEEELDAVEEGENKDPAKKKKKKKKKKKTAESENAGEGEDDTEAPKLPEQVSAVSLEDAGDADEKKKKKKKNKSKGGKGPGKEQTYPPTVPIAELYPDNNFPEGQIMEHGPAEGIDERTAKDRFSSEEKRALDRMQQDIYQEIRQAAEAHRQTRKYIRDWIKPGMTMIQICEELESTARRLIGEDGLKAGLAFPTGCSRNHCAAHYTPNTGDTTVLEYDDVVKIDFGTHVNGRIIDCAFTLHFNPRYDPLVKGVQEATEAGIKASGVDVRLCDVGAAVQEVMESHEVELDGQVYQVKPIRNLNGHSIGPYRIHAGKTVPIVKGGETTRMEENEFYAIETFGSTGRGQVHDDMDCSHYMKNFDQQFVPLRLQSSKQLLNLINKNFGTLAFCKRWLERAGASRYAMALKDLCDKGVVDPYPPLCDIKGCYTAQFEHTLLLRPTCKEVISRGDDY</sequence>
<dbReference type="InterPro" id="IPR036388">
    <property type="entry name" value="WH-like_DNA-bd_sf"/>
</dbReference>
<dbReference type="HAMAP" id="MF_03175">
    <property type="entry name" value="MetAP_2_euk"/>
    <property type="match status" value="1"/>
</dbReference>
<comment type="similarity">
    <text evidence="8">Belongs to the peptidase M24A family. Methionine aminopeptidase eukaryotic type 2 subfamily.</text>
</comment>
<keyword evidence="7 8" id="KW-0378">Hydrolase</keyword>
<name>A0ABD0TAR6_LOXSC</name>
<gene>
    <name evidence="12" type="ORF">ABMA28_015722</name>
</gene>
<dbReference type="Gene3D" id="3.90.230.10">
    <property type="entry name" value="Creatinase/methionine aminopeptidase superfamily"/>
    <property type="match status" value="1"/>
</dbReference>
<dbReference type="EC" id="3.4.11.18" evidence="8"/>
<feature type="region of interest" description="Disordered" evidence="10">
    <location>
        <begin position="1"/>
        <end position="108"/>
    </location>
</feature>
<evidence type="ECO:0000259" key="11">
    <source>
        <dbReference type="Pfam" id="PF00557"/>
    </source>
</evidence>
<feature type="binding site" evidence="8">
    <location>
        <position position="224"/>
    </location>
    <ligand>
        <name>substrate</name>
    </ligand>
</feature>
<evidence type="ECO:0000256" key="4">
    <source>
        <dbReference type="ARBA" id="ARBA00022438"/>
    </source>
</evidence>
<dbReference type="EMBL" id="JBEDNZ010000007">
    <property type="protein sequence ID" value="KAL0840476.1"/>
    <property type="molecule type" value="Genomic_DNA"/>
</dbReference>
<feature type="binding site" evidence="8">
    <location>
        <position position="332"/>
    </location>
    <ligand>
        <name>substrate</name>
    </ligand>
</feature>
<evidence type="ECO:0000313" key="12">
    <source>
        <dbReference type="EMBL" id="KAL0840476.1"/>
    </source>
</evidence>
<comment type="caution">
    <text evidence="12">The sequence shown here is derived from an EMBL/GenBank/DDBJ whole genome shotgun (WGS) entry which is preliminary data.</text>
</comment>
<dbReference type="PANTHER" id="PTHR45777:SF2">
    <property type="entry name" value="METHIONINE AMINOPEPTIDASE 2"/>
    <property type="match status" value="1"/>
</dbReference>
<comment type="function">
    <text evidence="8 9">Cotranslationally removes the N-terminal methionine from nascent proteins. The N-terminal methionine is often cleaved when the second residue in the primary sequence is small and uncharged (Met-Ala-, Cys, Gly, Pro, Ser, Thr, or Val).</text>
</comment>
<dbReference type="InterPro" id="IPR018349">
    <property type="entry name" value="Pept_M24A_MAP2_BS"/>
</dbReference>
<feature type="binding site" evidence="8">
    <location>
        <position position="244"/>
    </location>
    <ligand>
        <name>a divalent metal cation</name>
        <dbReference type="ChEBI" id="CHEBI:60240"/>
        <label>1</label>
    </ligand>
</feature>
<feature type="compositionally biased region" description="Acidic residues" evidence="10">
    <location>
        <begin position="16"/>
        <end position="29"/>
    </location>
</feature>
<reference evidence="12 13" key="1">
    <citation type="submission" date="2024-06" db="EMBL/GenBank/DDBJ databases">
        <title>A chromosome-level genome assembly of beet webworm, Loxostege sticticalis.</title>
        <authorList>
            <person name="Zhang Y."/>
        </authorList>
    </citation>
    <scope>NUCLEOTIDE SEQUENCE [LARGE SCALE GENOMIC DNA]</scope>
    <source>
        <strain evidence="12">AQ028</strain>
        <tissue evidence="12">Male pupae</tissue>
    </source>
</reference>
<dbReference type="SUPFAM" id="SSF55920">
    <property type="entry name" value="Creatinase/aminopeptidase"/>
    <property type="match status" value="1"/>
</dbReference>
<protein>
    <recommendedName>
        <fullName evidence="8">Methionine aminopeptidase 2</fullName>
        <shortName evidence="8">MAP 2</shortName>
        <shortName evidence="8">MetAP 2</shortName>
        <ecNumber evidence="8">3.4.11.18</ecNumber>
    </recommendedName>
    <alternativeName>
        <fullName evidence="8">Peptidase M</fullName>
    </alternativeName>
</protein>
<comment type="cofactor">
    <cofactor evidence="8">
        <name>Co(2+)</name>
        <dbReference type="ChEBI" id="CHEBI:48828"/>
    </cofactor>
    <cofactor evidence="8">
        <name>Zn(2+)</name>
        <dbReference type="ChEBI" id="CHEBI:29105"/>
    </cofactor>
    <cofactor evidence="8">
        <name>Mn(2+)</name>
        <dbReference type="ChEBI" id="CHEBI:29035"/>
    </cofactor>
    <cofactor evidence="8">
        <name>Fe(2+)</name>
        <dbReference type="ChEBI" id="CHEBI:29033"/>
    </cofactor>
    <text evidence="8">Binds 2 divalent metal cations per subunit. Has a high-affinity and a low affinity metal-binding site. The true nature of the physiological cofactor is under debate. The enzyme is active with cobalt, zinc, manganese or divalent iron ions. Most likely, methionine aminopeptidases function as mononuclear Fe(2+)-metalloproteases under physiological conditions, and the catalytically relevant metal-binding site has been assigned to the histidine-containing high-affinity site.</text>
</comment>
<feature type="compositionally biased region" description="Basic residues" evidence="10">
    <location>
        <begin position="85"/>
        <end position="95"/>
    </location>
</feature>
<dbReference type="Gene3D" id="1.10.10.10">
    <property type="entry name" value="Winged helix-like DNA-binding domain superfamily/Winged helix DNA-binding domain"/>
    <property type="match status" value="1"/>
</dbReference>
<feature type="compositionally biased region" description="Basic residues" evidence="10">
    <location>
        <begin position="36"/>
        <end position="47"/>
    </location>
</feature>
<dbReference type="InterPro" id="IPR036390">
    <property type="entry name" value="WH_DNA-bd_sf"/>
</dbReference>
<dbReference type="InterPro" id="IPR000994">
    <property type="entry name" value="Pept_M24"/>
</dbReference>
<feature type="binding site" evidence="8">
    <location>
        <position position="452"/>
    </location>
    <ligand>
        <name>a divalent metal cation</name>
        <dbReference type="ChEBI" id="CHEBI:60240"/>
        <label>1</label>
    </ligand>
</feature>
<keyword evidence="5 8" id="KW-0645">Protease</keyword>
<comment type="cofactor">
    <cofactor evidence="2">
        <name>Mn(2+)</name>
        <dbReference type="ChEBI" id="CHEBI:29035"/>
    </cofactor>
</comment>
<comment type="catalytic activity">
    <reaction evidence="1 8 9">
        <text>Release of N-terminal amino acids, preferentially methionine, from peptides and arylamides.</text>
        <dbReference type="EC" id="3.4.11.18"/>
    </reaction>
</comment>
<feature type="binding site" evidence="8">
    <location>
        <position position="357"/>
    </location>
    <ligand>
        <name>a divalent metal cation</name>
        <dbReference type="ChEBI" id="CHEBI:60240"/>
        <label>2</label>
        <note>catalytic</note>
    </ligand>
</feature>
<keyword evidence="8" id="KW-0963">Cytoplasm</keyword>
<evidence type="ECO:0000256" key="8">
    <source>
        <dbReference type="HAMAP-Rule" id="MF_03175"/>
    </source>
</evidence>
<organism evidence="12 13">
    <name type="scientific">Loxostege sticticalis</name>
    <name type="common">Beet webworm moth</name>
    <dbReference type="NCBI Taxonomy" id="481309"/>
    <lineage>
        <taxon>Eukaryota</taxon>
        <taxon>Metazoa</taxon>
        <taxon>Ecdysozoa</taxon>
        <taxon>Arthropoda</taxon>
        <taxon>Hexapoda</taxon>
        <taxon>Insecta</taxon>
        <taxon>Pterygota</taxon>
        <taxon>Neoptera</taxon>
        <taxon>Endopterygota</taxon>
        <taxon>Lepidoptera</taxon>
        <taxon>Glossata</taxon>
        <taxon>Ditrysia</taxon>
        <taxon>Pyraloidea</taxon>
        <taxon>Crambidae</taxon>
        <taxon>Pyraustinae</taxon>
        <taxon>Loxostege</taxon>
    </lineage>
</organism>
<comment type="cofactor">
    <cofactor evidence="3">
        <name>Fe(2+)</name>
        <dbReference type="ChEBI" id="CHEBI:29033"/>
    </cofactor>
</comment>
<dbReference type="GO" id="GO:0005737">
    <property type="term" value="C:cytoplasm"/>
    <property type="evidence" value="ECO:0007669"/>
    <property type="project" value="UniProtKB-SubCell"/>
</dbReference>
<feature type="binding site" evidence="8">
    <location>
        <position position="324"/>
    </location>
    <ligand>
        <name>a divalent metal cation</name>
        <dbReference type="ChEBI" id="CHEBI:60240"/>
        <label>2</label>
        <note>catalytic</note>
    </ligand>
</feature>
<evidence type="ECO:0000256" key="7">
    <source>
        <dbReference type="ARBA" id="ARBA00022801"/>
    </source>
</evidence>
<dbReference type="InterPro" id="IPR001714">
    <property type="entry name" value="Pept_M24_MAP"/>
</dbReference>
<accession>A0ABD0TAR6</accession>
<dbReference type="PROSITE" id="PS01202">
    <property type="entry name" value="MAP_2"/>
    <property type="match status" value="1"/>
</dbReference>
<dbReference type="GO" id="GO:0004239">
    <property type="term" value="F:initiator methionyl aminopeptidase activity"/>
    <property type="evidence" value="ECO:0007669"/>
    <property type="project" value="UniProtKB-UniRule"/>
</dbReference>
<dbReference type="CDD" id="cd01088">
    <property type="entry name" value="MetAP2"/>
    <property type="match status" value="1"/>
</dbReference>
<feature type="binding site" evidence="8">
    <location>
        <position position="255"/>
    </location>
    <ligand>
        <name>a divalent metal cation</name>
        <dbReference type="ChEBI" id="CHEBI:60240"/>
        <label>2</label>
        <note>catalytic</note>
    </ligand>
</feature>
<feature type="binding site" evidence="8">
    <location>
        <position position="255"/>
    </location>
    <ligand>
        <name>a divalent metal cation</name>
        <dbReference type="ChEBI" id="CHEBI:60240"/>
        <label>1</label>
    </ligand>
</feature>
<evidence type="ECO:0000256" key="2">
    <source>
        <dbReference type="ARBA" id="ARBA00001936"/>
    </source>
</evidence>
<feature type="domain" description="Peptidase M24" evidence="11">
    <location>
        <begin position="161"/>
        <end position="358"/>
    </location>
</feature>
<evidence type="ECO:0000256" key="1">
    <source>
        <dbReference type="ARBA" id="ARBA00000294"/>
    </source>
</evidence>
<comment type="subcellular location">
    <subcellularLocation>
        <location evidence="8">Cytoplasm</location>
    </subcellularLocation>
</comment>
<dbReference type="AlphaFoldDB" id="A0ABD0TAR6"/>
<dbReference type="InterPro" id="IPR050247">
    <property type="entry name" value="Met_Aminopeptidase_Type2"/>
</dbReference>